<dbReference type="EMBL" id="UINC01174156">
    <property type="protein sequence ID" value="SVD80140.1"/>
    <property type="molecule type" value="Genomic_DNA"/>
</dbReference>
<protein>
    <recommendedName>
        <fullName evidence="1">Protein kinase domain-containing protein</fullName>
    </recommendedName>
</protein>
<dbReference type="InterPro" id="IPR008271">
    <property type="entry name" value="Ser/Thr_kinase_AS"/>
</dbReference>
<dbReference type="PANTHER" id="PTHR24348:SF68">
    <property type="entry name" value="SERINE_THREONINE-PROTEIN KINASE ATG1C"/>
    <property type="match status" value="1"/>
</dbReference>
<gene>
    <name evidence="2" type="ORF">METZ01_LOCUS432994</name>
</gene>
<dbReference type="GO" id="GO:0005524">
    <property type="term" value="F:ATP binding"/>
    <property type="evidence" value="ECO:0007669"/>
    <property type="project" value="InterPro"/>
</dbReference>
<dbReference type="Pfam" id="PF00069">
    <property type="entry name" value="Pkinase"/>
    <property type="match status" value="1"/>
</dbReference>
<proteinExistence type="predicted"/>
<dbReference type="AlphaFoldDB" id="A0A382YAL0"/>
<dbReference type="SMART" id="SM00220">
    <property type="entry name" value="S_TKc"/>
    <property type="match status" value="1"/>
</dbReference>
<evidence type="ECO:0000313" key="2">
    <source>
        <dbReference type="EMBL" id="SVD80140.1"/>
    </source>
</evidence>
<dbReference type="GO" id="GO:0010506">
    <property type="term" value="P:regulation of autophagy"/>
    <property type="evidence" value="ECO:0007669"/>
    <property type="project" value="InterPro"/>
</dbReference>
<organism evidence="2">
    <name type="scientific">marine metagenome</name>
    <dbReference type="NCBI Taxonomy" id="408172"/>
    <lineage>
        <taxon>unclassified sequences</taxon>
        <taxon>metagenomes</taxon>
        <taxon>ecological metagenomes</taxon>
    </lineage>
</organism>
<dbReference type="Gene3D" id="1.10.510.10">
    <property type="entry name" value="Transferase(Phosphotransferase) domain 1"/>
    <property type="match status" value="1"/>
</dbReference>
<feature type="non-terminal residue" evidence="2">
    <location>
        <position position="215"/>
    </location>
</feature>
<dbReference type="CDD" id="cd14014">
    <property type="entry name" value="STKc_PknB_like"/>
    <property type="match status" value="1"/>
</dbReference>
<feature type="domain" description="Protein kinase" evidence="1">
    <location>
        <begin position="12"/>
        <end position="215"/>
    </location>
</feature>
<dbReference type="GO" id="GO:0004674">
    <property type="term" value="F:protein serine/threonine kinase activity"/>
    <property type="evidence" value="ECO:0007669"/>
    <property type="project" value="InterPro"/>
</dbReference>
<reference evidence="2" key="1">
    <citation type="submission" date="2018-05" db="EMBL/GenBank/DDBJ databases">
        <authorList>
            <person name="Lanie J.A."/>
            <person name="Ng W.-L."/>
            <person name="Kazmierczak K.M."/>
            <person name="Andrzejewski T.M."/>
            <person name="Davidsen T.M."/>
            <person name="Wayne K.J."/>
            <person name="Tettelin H."/>
            <person name="Glass J.I."/>
            <person name="Rusch D."/>
            <person name="Podicherti R."/>
            <person name="Tsui H.-C.T."/>
            <person name="Winkler M.E."/>
        </authorList>
    </citation>
    <scope>NUCLEOTIDE SEQUENCE</scope>
</reference>
<dbReference type="PANTHER" id="PTHR24348">
    <property type="entry name" value="SERINE/THREONINE-PROTEIN KINASE UNC-51-RELATED"/>
    <property type="match status" value="1"/>
</dbReference>
<accession>A0A382YAL0</accession>
<dbReference type="InterPro" id="IPR011009">
    <property type="entry name" value="Kinase-like_dom_sf"/>
</dbReference>
<evidence type="ECO:0000259" key="1">
    <source>
        <dbReference type="PROSITE" id="PS50011"/>
    </source>
</evidence>
<dbReference type="PROSITE" id="PS00108">
    <property type="entry name" value="PROTEIN_KINASE_ST"/>
    <property type="match status" value="1"/>
</dbReference>
<sequence>MEHQPDEILDGFRLIKKVGSGAEGSVWKAVHQDEEGRMAAIKFGSGEKTPFPELHHPNLVGVEDQGISKGSPYLRMEWVEGESLRDYIDREGKLPSEKVSDLALQLARAIDYLHDKEIVHGDLKPSNILITPEGTLKVTDFGLDVAEPDIAVSTKANDEIIGTVGYLAPELKKGARPDQKSDLYSLGAVIHEMVTGELPPGHLPPEWEPTVSTLL</sequence>
<dbReference type="PROSITE" id="PS50011">
    <property type="entry name" value="PROTEIN_KINASE_DOM"/>
    <property type="match status" value="1"/>
</dbReference>
<dbReference type="SUPFAM" id="SSF56112">
    <property type="entry name" value="Protein kinase-like (PK-like)"/>
    <property type="match status" value="1"/>
</dbReference>
<dbReference type="InterPro" id="IPR000719">
    <property type="entry name" value="Prot_kinase_dom"/>
</dbReference>
<dbReference type="GO" id="GO:0005737">
    <property type="term" value="C:cytoplasm"/>
    <property type="evidence" value="ECO:0007669"/>
    <property type="project" value="TreeGrafter"/>
</dbReference>
<dbReference type="InterPro" id="IPR045269">
    <property type="entry name" value="Atg1-like"/>
</dbReference>
<name>A0A382YAL0_9ZZZZ</name>